<feature type="transmembrane region" description="Helical" evidence="1">
    <location>
        <begin position="79"/>
        <end position="99"/>
    </location>
</feature>
<dbReference type="GO" id="GO:0007005">
    <property type="term" value="P:mitochondrion organization"/>
    <property type="evidence" value="ECO:0007669"/>
    <property type="project" value="TreeGrafter"/>
</dbReference>
<dbReference type="InterPro" id="IPR039960">
    <property type="entry name" value="MCP1"/>
</dbReference>
<protein>
    <recommendedName>
        <fullName evidence="2">Mitochondrial adapter protein MCP1 transmembrane domain-containing protein</fullName>
    </recommendedName>
</protein>
<feature type="domain" description="Mitochondrial adapter protein MCP1 transmembrane" evidence="2">
    <location>
        <begin position="133"/>
        <end position="196"/>
    </location>
</feature>
<evidence type="ECO:0000313" key="3">
    <source>
        <dbReference type="EMBL" id="GMM50073.1"/>
    </source>
</evidence>
<keyword evidence="1" id="KW-1133">Transmembrane helix</keyword>
<dbReference type="PANTHER" id="PTHR38409">
    <property type="entry name" value="MDM10-COMPLEMENTING PROTEIN 1"/>
    <property type="match status" value="1"/>
</dbReference>
<dbReference type="AlphaFoldDB" id="A0AAV5RF59"/>
<dbReference type="GO" id="GO:0005741">
    <property type="term" value="C:mitochondrial outer membrane"/>
    <property type="evidence" value="ECO:0007669"/>
    <property type="project" value="TreeGrafter"/>
</dbReference>
<evidence type="ECO:0000313" key="4">
    <source>
        <dbReference type="Proteomes" id="UP001362899"/>
    </source>
</evidence>
<name>A0AAV5RF59_STABA</name>
<feature type="transmembrane region" description="Helical" evidence="1">
    <location>
        <begin position="37"/>
        <end position="59"/>
    </location>
</feature>
<dbReference type="PANTHER" id="PTHR38409:SF1">
    <property type="entry name" value="MITOCHONDRIAL ADAPTER PROTEIN MCP1"/>
    <property type="match status" value="1"/>
</dbReference>
<comment type="caution">
    <text evidence="3">The sequence shown here is derived from an EMBL/GenBank/DDBJ whole genome shotgun (WGS) entry which is preliminary data.</text>
</comment>
<sequence>MSESVNNDKPSVPSAPNESNKKFKLATTKLLKASQKYSAYGILAFAGLHLTSTVILPPISFNVANKAFMVGRSVYQSELGEFFLVYLSFGIHILSGFLLRMFRLYWSYKDSNKLKFPKVSTVSKSGFVLTFLTSMHFLATRVSPTKALGDSSLISLEYMAYCLNVDRIPTSIALVLLTTVFATHAMYGATYYFKIPKPKQYLTIVAAGLATLAASALAKHEPATGWLAEQFELAHSWLPKTLSGSA</sequence>
<dbReference type="EMBL" id="BTGC01000003">
    <property type="protein sequence ID" value="GMM50073.1"/>
    <property type="molecule type" value="Genomic_DNA"/>
</dbReference>
<gene>
    <name evidence="3" type="ORF">DASB73_010310</name>
</gene>
<proteinExistence type="predicted"/>
<keyword evidence="4" id="KW-1185">Reference proteome</keyword>
<keyword evidence="1" id="KW-0812">Transmembrane</keyword>
<organism evidence="3 4">
    <name type="scientific">Starmerella bacillaris</name>
    <name type="common">Yeast</name>
    <name type="synonym">Candida zemplinina</name>
    <dbReference type="NCBI Taxonomy" id="1247836"/>
    <lineage>
        <taxon>Eukaryota</taxon>
        <taxon>Fungi</taxon>
        <taxon>Dikarya</taxon>
        <taxon>Ascomycota</taxon>
        <taxon>Saccharomycotina</taxon>
        <taxon>Dipodascomycetes</taxon>
        <taxon>Dipodascales</taxon>
        <taxon>Trichomonascaceae</taxon>
        <taxon>Starmerella</taxon>
    </lineage>
</organism>
<accession>A0AAV5RF59</accession>
<evidence type="ECO:0000259" key="2">
    <source>
        <dbReference type="Pfam" id="PF07950"/>
    </source>
</evidence>
<keyword evidence="1" id="KW-0472">Membrane</keyword>
<evidence type="ECO:0000256" key="1">
    <source>
        <dbReference type="SAM" id="Phobius"/>
    </source>
</evidence>
<reference evidence="3 4" key="1">
    <citation type="journal article" date="2023" name="Elife">
        <title>Identification of key yeast species and microbe-microbe interactions impacting larval growth of Drosophila in the wild.</title>
        <authorList>
            <person name="Mure A."/>
            <person name="Sugiura Y."/>
            <person name="Maeda R."/>
            <person name="Honda K."/>
            <person name="Sakurai N."/>
            <person name="Takahashi Y."/>
            <person name="Watada M."/>
            <person name="Katoh T."/>
            <person name="Gotoh A."/>
            <person name="Gotoh Y."/>
            <person name="Taniguchi I."/>
            <person name="Nakamura K."/>
            <person name="Hayashi T."/>
            <person name="Katayama T."/>
            <person name="Uemura T."/>
            <person name="Hattori Y."/>
        </authorList>
    </citation>
    <scope>NUCLEOTIDE SEQUENCE [LARGE SCALE GENOMIC DNA]</scope>
    <source>
        <strain evidence="3 4">SB-73</strain>
    </source>
</reference>
<dbReference type="Proteomes" id="UP001362899">
    <property type="component" value="Unassembled WGS sequence"/>
</dbReference>
<dbReference type="GO" id="GO:0055088">
    <property type="term" value="P:lipid homeostasis"/>
    <property type="evidence" value="ECO:0007669"/>
    <property type="project" value="InterPro"/>
</dbReference>
<dbReference type="InterPro" id="IPR012472">
    <property type="entry name" value="MCP1_TM"/>
</dbReference>
<dbReference type="Pfam" id="PF07950">
    <property type="entry name" value="MCP1_TM"/>
    <property type="match status" value="1"/>
</dbReference>
<feature type="transmembrane region" description="Helical" evidence="1">
    <location>
        <begin position="168"/>
        <end position="189"/>
    </location>
</feature>